<sequence>LPCELRDKVKWFNADMSMEYKQTELDNLVSGETWGLLTTTSFGMGMDVPGISLVVQWRATCKVAALWQRFGRAVREKALTGTALLFAEKEYFDDEKAVKAARKARKVETRK</sequence>
<evidence type="ECO:0000313" key="3">
    <source>
        <dbReference type="Proteomes" id="UP000053647"/>
    </source>
</evidence>
<name>A0A0C9TV57_PAXIN</name>
<dbReference type="AlphaFoldDB" id="A0A0C9TV57"/>
<dbReference type="OrthoDB" id="10261556at2759"/>
<feature type="non-terminal residue" evidence="2">
    <location>
        <position position="1"/>
    </location>
</feature>
<dbReference type="Proteomes" id="UP000053647">
    <property type="component" value="Unassembled WGS sequence"/>
</dbReference>
<dbReference type="Gene3D" id="3.40.50.300">
    <property type="entry name" value="P-loop containing nucleotide triphosphate hydrolases"/>
    <property type="match status" value="1"/>
</dbReference>
<proteinExistence type="predicted"/>
<reference evidence="3" key="2">
    <citation type="submission" date="2015-01" db="EMBL/GenBank/DDBJ databases">
        <title>Evolutionary Origins and Diversification of the Mycorrhizal Mutualists.</title>
        <authorList>
            <consortium name="DOE Joint Genome Institute"/>
            <consortium name="Mycorrhizal Genomics Consortium"/>
            <person name="Kohler A."/>
            <person name="Kuo A."/>
            <person name="Nagy L.G."/>
            <person name="Floudas D."/>
            <person name="Copeland A."/>
            <person name="Barry K.W."/>
            <person name="Cichocki N."/>
            <person name="Veneault-Fourrey C."/>
            <person name="LaButti K."/>
            <person name="Lindquist E.A."/>
            <person name="Lipzen A."/>
            <person name="Lundell T."/>
            <person name="Morin E."/>
            <person name="Murat C."/>
            <person name="Riley R."/>
            <person name="Ohm R."/>
            <person name="Sun H."/>
            <person name="Tunlid A."/>
            <person name="Henrissat B."/>
            <person name="Grigoriev I.V."/>
            <person name="Hibbett D.S."/>
            <person name="Martin F."/>
        </authorList>
    </citation>
    <scope>NUCLEOTIDE SEQUENCE [LARGE SCALE GENOMIC DNA]</scope>
    <source>
        <strain evidence="3">ATCC 200175</strain>
    </source>
</reference>
<dbReference type="SMART" id="SM00490">
    <property type="entry name" value="HELICc"/>
    <property type="match status" value="1"/>
</dbReference>
<evidence type="ECO:0000259" key="1">
    <source>
        <dbReference type="PROSITE" id="PS51194"/>
    </source>
</evidence>
<dbReference type="InterPro" id="IPR001650">
    <property type="entry name" value="Helicase_C-like"/>
</dbReference>
<dbReference type="InterPro" id="IPR027417">
    <property type="entry name" value="P-loop_NTPase"/>
</dbReference>
<keyword evidence="3" id="KW-1185">Reference proteome</keyword>
<dbReference type="SUPFAM" id="SSF52540">
    <property type="entry name" value="P-loop containing nucleoside triphosphate hydrolases"/>
    <property type="match status" value="1"/>
</dbReference>
<gene>
    <name evidence="2" type="ORF">PAXINDRAFT_79802</name>
</gene>
<organism evidence="2 3">
    <name type="scientific">Paxillus involutus ATCC 200175</name>
    <dbReference type="NCBI Taxonomy" id="664439"/>
    <lineage>
        <taxon>Eukaryota</taxon>
        <taxon>Fungi</taxon>
        <taxon>Dikarya</taxon>
        <taxon>Basidiomycota</taxon>
        <taxon>Agaricomycotina</taxon>
        <taxon>Agaricomycetes</taxon>
        <taxon>Agaricomycetidae</taxon>
        <taxon>Boletales</taxon>
        <taxon>Paxilineae</taxon>
        <taxon>Paxillaceae</taxon>
        <taxon>Paxillus</taxon>
    </lineage>
</organism>
<reference evidence="2 3" key="1">
    <citation type="submission" date="2014-06" db="EMBL/GenBank/DDBJ databases">
        <authorList>
            <consortium name="DOE Joint Genome Institute"/>
            <person name="Kuo A."/>
            <person name="Kohler A."/>
            <person name="Nagy L.G."/>
            <person name="Floudas D."/>
            <person name="Copeland A."/>
            <person name="Barry K.W."/>
            <person name="Cichocki N."/>
            <person name="Veneault-Fourrey C."/>
            <person name="LaButti K."/>
            <person name="Lindquist E.A."/>
            <person name="Lipzen A."/>
            <person name="Lundell T."/>
            <person name="Morin E."/>
            <person name="Murat C."/>
            <person name="Sun H."/>
            <person name="Tunlid A."/>
            <person name="Henrissat B."/>
            <person name="Grigoriev I.V."/>
            <person name="Hibbett D.S."/>
            <person name="Martin F."/>
            <person name="Nordberg H.P."/>
            <person name="Cantor M.N."/>
            <person name="Hua S.X."/>
        </authorList>
    </citation>
    <scope>NUCLEOTIDE SEQUENCE [LARGE SCALE GENOMIC DNA]</scope>
    <source>
        <strain evidence="2 3">ATCC 200175</strain>
    </source>
</reference>
<protein>
    <recommendedName>
        <fullName evidence="1">Helicase C-terminal domain-containing protein</fullName>
    </recommendedName>
</protein>
<dbReference type="HOGENOM" id="CLU_001103_19_3_1"/>
<accession>A0A0C9TV57</accession>
<dbReference type="EMBL" id="KN819345">
    <property type="protein sequence ID" value="KIJ14138.1"/>
    <property type="molecule type" value="Genomic_DNA"/>
</dbReference>
<dbReference type="PROSITE" id="PS51194">
    <property type="entry name" value="HELICASE_CTER"/>
    <property type="match status" value="1"/>
</dbReference>
<dbReference type="Pfam" id="PF00271">
    <property type="entry name" value="Helicase_C"/>
    <property type="match status" value="1"/>
</dbReference>
<evidence type="ECO:0000313" key="2">
    <source>
        <dbReference type="EMBL" id="KIJ14138.1"/>
    </source>
</evidence>
<feature type="domain" description="Helicase C-terminal" evidence="1">
    <location>
        <begin position="1"/>
        <end position="111"/>
    </location>
</feature>